<dbReference type="Proteomes" id="UP000308054">
    <property type="component" value="Unassembled WGS sequence"/>
</dbReference>
<dbReference type="InterPro" id="IPR050245">
    <property type="entry name" value="PrsA_foldase"/>
</dbReference>
<evidence type="ECO:0000256" key="1">
    <source>
        <dbReference type="ARBA" id="ARBA00000971"/>
    </source>
</evidence>
<dbReference type="OrthoDB" id="7631623at2"/>
<dbReference type="PANTHER" id="PTHR47245:SF2">
    <property type="entry name" value="PEPTIDYL-PROLYL CIS-TRANS ISOMERASE HP_0175-RELATED"/>
    <property type="match status" value="1"/>
</dbReference>
<dbReference type="GO" id="GO:0003755">
    <property type="term" value="F:peptidyl-prolyl cis-trans isomerase activity"/>
    <property type="evidence" value="ECO:0007669"/>
    <property type="project" value="UniProtKB-KW"/>
</dbReference>
<sequence length="262" mass="28782">MIRVDARTGFALGALLGGGLALGALLLPDSALSRLPPSGTVWVNGVPITPDDVELALDAIERDSRNPLQADAREFVLDRLIDEELLFQRAIVLDLPRNESTIRRSIVLAMIDAIIAQAPAEPGDADLRALFEAERSLFTGEAALRVEWRVARSPDGPRLQPAAHPPDRLMTVTELRRVLGPMLTDRLLALDPGGSVGPIEAGGQFHWLTLLDRQSPAPADFERNRDAVAAMWRDRVQAETLERHLERLRSEAEIRYGDEDAS</sequence>
<evidence type="ECO:0000256" key="3">
    <source>
        <dbReference type="ARBA" id="ARBA00023110"/>
    </source>
</evidence>
<protein>
    <recommendedName>
        <fullName evidence="2">peptidylprolyl isomerase</fullName>
        <ecNumber evidence="2">5.2.1.8</ecNumber>
    </recommendedName>
</protein>
<evidence type="ECO:0000313" key="5">
    <source>
        <dbReference type="Proteomes" id="UP000308054"/>
    </source>
</evidence>
<gene>
    <name evidence="4" type="ORF">E5163_16300</name>
</gene>
<dbReference type="InterPro" id="IPR027304">
    <property type="entry name" value="Trigger_fact/SurA_dom_sf"/>
</dbReference>
<keyword evidence="3" id="KW-0413">Isomerase</keyword>
<name>A0A4S2GW83_9PROT</name>
<evidence type="ECO:0000313" key="4">
    <source>
        <dbReference type="EMBL" id="TGY87273.1"/>
    </source>
</evidence>
<dbReference type="EC" id="5.2.1.8" evidence="2"/>
<dbReference type="RefSeq" id="WP_135997577.1">
    <property type="nucleotide sequence ID" value="NZ_CP071057.1"/>
</dbReference>
<keyword evidence="3" id="KW-0697">Rotamase</keyword>
<keyword evidence="5" id="KW-1185">Reference proteome</keyword>
<dbReference type="AlphaFoldDB" id="A0A4S2GW83"/>
<dbReference type="SUPFAM" id="SSF109998">
    <property type="entry name" value="Triger factor/SurA peptide-binding domain-like"/>
    <property type="match status" value="1"/>
</dbReference>
<accession>A0A4S2GW83</accession>
<dbReference type="Gene3D" id="1.10.8.1040">
    <property type="match status" value="1"/>
</dbReference>
<dbReference type="PANTHER" id="PTHR47245">
    <property type="entry name" value="PEPTIDYLPROLYL ISOMERASE"/>
    <property type="match status" value="1"/>
</dbReference>
<comment type="caution">
    <text evidence="4">The sequence shown here is derived from an EMBL/GenBank/DDBJ whole genome shotgun (WGS) entry which is preliminary data.</text>
</comment>
<evidence type="ECO:0000256" key="2">
    <source>
        <dbReference type="ARBA" id="ARBA00013194"/>
    </source>
</evidence>
<dbReference type="EMBL" id="SRXW01000007">
    <property type="protein sequence ID" value="TGY87273.1"/>
    <property type="molecule type" value="Genomic_DNA"/>
</dbReference>
<reference evidence="4 5" key="1">
    <citation type="journal article" date="2017" name="Int. J. Syst. Evol. Microbiol.">
        <title>Marinicauda algicola sp. nov., isolated from a marine red alga Rhodosorus marinus.</title>
        <authorList>
            <person name="Jeong S.E."/>
            <person name="Jeon S.H."/>
            <person name="Chun B.H."/>
            <person name="Kim D.W."/>
            <person name="Jeon C.O."/>
        </authorList>
    </citation>
    <scope>NUCLEOTIDE SEQUENCE [LARGE SCALE GENOMIC DNA]</scope>
    <source>
        <strain evidence="4 5">JCM 31718</strain>
    </source>
</reference>
<organism evidence="4 5">
    <name type="scientific">Marinicauda algicola</name>
    <dbReference type="NCBI Taxonomy" id="2029849"/>
    <lineage>
        <taxon>Bacteria</taxon>
        <taxon>Pseudomonadati</taxon>
        <taxon>Pseudomonadota</taxon>
        <taxon>Alphaproteobacteria</taxon>
        <taxon>Maricaulales</taxon>
        <taxon>Maricaulaceae</taxon>
        <taxon>Marinicauda</taxon>
    </lineage>
</organism>
<proteinExistence type="predicted"/>
<comment type="catalytic activity">
    <reaction evidence="1">
        <text>[protein]-peptidylproline (omega=180) = [protein]-peptidylproline (omega=0)</text>
        <dbReference type="Rhea" id="RHEA:16237"/>
        <dbReference type="Rhea" id="RHEA-COMP:10747"/>
        <dbReference type="Rhea" id="RHEA-COMP:10748"/>
        <dbReference type="ChEBI" id="CHEBI:83833"/>
        <dbReference type="ChEBI" id="CHEBI:83834"/>
        <dbReference type="EC" id="5.2.1.8"/>
    </reaction>
</comment>